<evidence type="ECO:0000313" key="2">
    <source>
        <dbReference type="Proteomes" id="UP001623008"/>
    </source>
</evidence>
<keyword evidence="2" id="KW-1185">Reference proteome</keyword>
<comment type="caution">
    <text evidence="1">The sequence shown here is derived from an EMBL/GenBank/DDBJ whole genome shotgun (WGS) entry which is preliminary data.</text>
</comment>
<dbReference type="RefSeq" id="WP_406599897.1">
    <property type="nucleotide sequence ID" value="NZ_JBJHQF010000086.1"/>
</dbReference>
<organism evidence="1 2">
    <name type="scientific">Pseudomonas pergaminensis</name>
    <dbReference type="NCBI Taxonomy" id="2853159"/>
    <lineage>
        <taxon>Bacteria</taxon>
        <taxon>Pseudomonadati</taxon>
        <taxon>Pseudomonadota</taxon>
        <taxon>Gammaproteobacteria</taxon>
        <taxon>Pseudomonadales</taxon>
        <taxon>Pseudomonadaceae</taxon>
        <taxon>Pseudomonas</taxon>
    </lineage>
</organism>
<protein>
    <recommendedName>
        <fullName evidence="3">TonB-dependent receptor</fullName>
    </recommendedName>
</protein>
<evidence type="ECO:0008006" key="3">
    <source>
        <dbReference type="Google" id="ProtNLM"/>
    </source>
</evidence>
<reference evidence="1 2" key="1">
    <citation type="submission" date="2024-11" db="EMBL/GenBank/DDBJ databases">
        <authorList>
            <person name="Lucas J.A."/>
        </authorList>
    </citation>
    <scope>NUCLEOTIDE SEQUENCE [LARGE SCALE GENOMIC DNA]</scope>
    <source>
        <strain evidence="1 2">Z 7.15</strain>
    </source>
</reference>
<evidence type="ECO:0000313" key="1">
    <source>
        <dbReference type="EMBL" id="MFK9008138.1"/>
    </source>
</evidence>
<dbReference type="EMBL" id="JBJHQF010000086">
    <property type="protein sequence ID" value="MFK9008138.1"/>
    <property type="molecule type" value="Genomic_DNA"/>
</dbReference>
<proteinExistence type="predicted"/>
<accession>A0ABW8R877</accession>
<dbReference type="Proteomes" id="UP001623008">
    <property type="component" value="Unassembled WGS sequence"/>
</dbReference>
<dbReference type="InterPro" id="IPR010917">
    <property type="entry name" value="TonB_rcpt_CS"/>
</dbReference>
<name>A0ABW8R877_9PSED</name>
<sequence>MRVAAIPWNVASKAYWASASTANNYLTQGEPRTVKLSATVDF</sequence>
<dbReference type="PROSITE" id="PS01156">
    <property type="entry name" value="TONB_DEPENDENT_REC_2"/>
    <property type="match status" value="1"/>
</dbReference>
<gene>
    <name evidence="1" type="ORF">ACJEBJ_28840</name>
</gene>